<organism evidence="2 3">
    <name type="scientific">Trametes coccinea (strain BRFM310)</name>
    <name type="common">Pycnoporus coccineus</name>
    <dbReference type="NCBI Taxonomy" id="1353009"/>
    <lineage>
        <taxon>Eukaryota</taxon>
        <taxon>Fungi</taxon>
        <taxon>Dikarya</taxon>
        <taxon>Basidiomycota</taxon>
        <taxon>Agaricomycotina</taxon>
        <taxon>Agaricomycetes</taxon>
        <taxon>Polyporales</taxon>
        <taxon>Polyporaceae</taxon>
        <taxon>Trametes</taxon>
    </lineage>
</organism>
<gene>
    <name evidence="2" type="ORF">PYCCODRAFT_704989</name>
</gene>
<dbReference type="AlphaFoldDB" id="A0A1Y2IGH0"/>
<name>A0A1Y2IGH0_TRAC3</name>
<feature type="region of interest" description="Disordered" evidence="1">
    <location>
        <begin position="179"/>
        <end position="200"/>
    </location>
</feature>
<keyword evidence="3" id="KW-1185">Reference proteome</keyword>
<dbReference type="EMBL" id="KZ084120">
    <property type="protein sequence ID" value="OSD00187.1"/>
    <property type="molecule type" value="Genomic_DNA"/>
</dbReference>
<evidence type="ECO:0000313" key="2">
    <source>
        <dbReference type="EMBL" id="OSD00187.1"/>
    </source>
</evidence>
<dbReference type="Proteomes" id="UP000193067">
    <property type="component" value="Unassembled WGS sequence"/>
</dbReference>
<accession>A0A1Y2IGH0</accession>
<proteinExistence type="predicted"/>
<evidence type="ECO:0000313" key="3">
    <source>
        <dbReference type="Proteomes" id="UP000193067"/>
    </source>
</evidence>
<protein>
    <submittedName>
        <fullName evidence="2">Uncharacterized protein</fullName>
    </submittedName>
</protein>
<sequence>MCPSSAFTLSHHGDCELLTPRGHTRTGRPSKQCSNRPNLHRFHIDPMVPTWRRPQETMRYRNLCLCSAHSERRSCSWQRDCSTEDTSCVLRLRAAPLICFSVSWGVLTVSFGDSFYNTGLPKPTFWMVVLLLRRGLSVSPHICNCIDPIDYIDALVERLECTRNSHRCVEMPWRSPLRDLQDDSGPSYRRHGPPSATTPI</sequence>
<reference evidence="2 3" key="1">
    <citation type="journal article" date="2015" name="Biotechnol. Biofuels">
        <title>Enhanced degradation of softwood versus hardwood by the white-rot fungus Pycnoporus coccineus.</title>
        <authorList>
            <person name="Couturier M."/>
            <person name="Navarro D."/>
            <person name="Chevret D."/>
            <person name="Henrissat B."/>
            <person name="Piumi F."/>
            <person name="Ruiz-Duenas F.J."/>
            <person name="Martinez A.T."/>
            <person name="Grigoriev I.V."/>
            <person name="Riley R."/>
            <person name="Lipzen A."/>
            <person name="Berrin J.G."/>
            <person name="Master E.R."/>
            <person name="Rosso M.N."/>
        </authorList>
    </citation>
    <scope>NUCLEOTIDE SEQUENCE [LARGE SCALE GENOMIC DNA]</scope>
    <source>
        <strain evidence="2 3">BRFM310</strain>
    </source>
</reference>
<evidence type="ECO:0000256" key="1">
    <source>
        <dbReference type="SAM" id="MobiDB-lite"/>
    </source>
</evidence>